<dbReference type="EMBL" id="LAZR01025485">
    <property type="protein sequence ID" value="KKL71779.1"/>
    <property type="molecule type" value="Genomic_DNA"/>
</dbReference>
<dbReference type="InterPro" id="IPR029063">
    <property type="entry name" value="SAM-dependent_MTases_sf"/>
</dbReference>
<keyword evidence="2" id="KW-0808">Transferase</keyword>
<dbReference type="InterPro" id="IPR050750">
    <property type="entry name" value="C5-MTase"/>
</dbReference>
<evidence type="ECO:0000256" key="2">
    <source>
        <dbReference type="ARBA" id="ARBA00022679"/>
    </source>
</evidence>
<dbReference type="Pfam" id="PF00145">
    <property type="entry name" value="DNA_methylase"/>
    <property type="match status" value="1"/>
</dbReference>
<dbReference type="PANTHER" id="PTHR46098:SF1">
    <property type="entry name" value="TRNA (CYTOSINE(38)-C(5))-METHYLTRANSFERASE"/>
    <property type="match status" value="1"/>
</dbReference>
<dbReference type="NCBIfam" id="TIGR00675">
    <property type="entry name" value="dcm"/>
    <property type="match status" value="1"/>
</dbReference>
<sequence length="199" mass="23123">MFSDIGGFEYGIEQAENNKTQQRYSQEQTRMGRARENLSDNRNFNEPLVCIGYSEIDKYATAIYRYNYPEHRNYGDTTAIVTSELLDFDMLIAGFPCQSFSIAGKRRGFNDTRGTLFFEITRVLRDKRPRYFLLENVKGLLGHDDGKTFTTILGVLSDIGYEYQWQVLNSKDFGVPQNRERVFIVGHIRGKCRPEVFHI</sequence>
<dbReference type="Gene3D" id="3.40.50.150">
    <property type="entry name" value="Vaccinia Virus protein VP39"/>
    <property type="match status" value="1"/>
</dbReference>
<dbReference type="PRINTS" id="PR00105">
    <property type="entry name" value="C5METTRFRASE"/>
</dbReference>
<dbReference type="InterPro" id="IPR001525">
    <property type="entry name" value="C5_MeTfrase"/>
</dbReference>
<reference evidence="4" key="1">
    <citation type="journal article" date="2015" name="Nature">
        <title>Complex archaea that bridge the gap between prokaryotes and eukaryotes.</title>
        <authorList>
            <person name="Spang A."/>
            <person name="Saw J.H."/>
            <person name="Jorgensen S.L."/>
            <person name="Zaremba-Niedzwiedzka K."/>
            <person name="Martijn J."/>
            <person name="Lind A.E."/>
            <person name="van Eijk R."/>
            <person name="Schleper C."/>
            <person name="Guy L."/>
            <person name="Ettema T.J."/>
        </authorList>
    </citation>
    <scope>NUCLEOTIDE SEQUENCE</scope>
</reference>
<evidence type="ECO:0008006" key="5">
    <source>
        <dbReference type="Google" id="ProtNLM"/>
    </source>
</evidence>
<name>A0A0F9ECW2_9ZZZZ</name>
<dbReference type="SUPFAM" id="SSF53335">
    <property type="entry name" value="S-adenosyl-L-methionine-dependent methyltransferases"/>
    <property type="match status" value="1"/>
</dbReference>
<dbReference type="AlphaFoldDB" id="A0A0F9ECW2"/>
<dbReference type="GO" id="GO:0032259">
    <property type="term" value="P:methylation"/>
    <property type="evidence" value="ECO:0007669"/>
    <property type="project" value="UniProtKB-KW"/>
</dbReference>
<dbReference type="PROSITE" id="PS00094">
    <property type="entry name" value="C5_MTASE_1"/>
    <property type="match status" value="1"/>
</dbReference>
<evidence type="ECO:0000256" key="1">
    <source>
        <dbReference type="ARBA" id="ARBA00022603"/>
    </source>
</evidence>
<dbReference type="GO" id="GO:0008168">
    <property type="term" value="F:methyltransferase activity"/>
    <property type="evidence" value="ECO:0007669"/>
    <property type="project" value="UniProtKB-KW"/>
</dbReference>
<evidence type="ECO:0000313" key="4">
    <source>
        <dbReference type="EMBL" id="KKL71779.1"/>
    </source>
</evidence>
<dbReference type="PANTHER" id="PTHR46098">
    <property type="entry name" value="TRNA (CYTOSINE(38)-C(5))-METHYLTRANSFERASE"/>
    <property type="match status" value="1"/>
</dbReference>
<organism evidence="4">
    <name type="scientific">marine sediment metagenome</name>
    <dbReference type="NCBI Taxonomy" id="412755"/>
    <lineage>
        <taxon>unclassified sequences</taxon>
        <taxon>metagenomes</taxon>
        <taxon>ecological metagenomes</taxon>
    </lineage>
</organism>
<protein>
    <recommendedName>
        <fullName evidence="5">DNA (cytosine-5-)-methyltransferase</fullName>
    </recommendedName>
</protein>
<proteinExistence type="predicted"/>
<keyword evidence="3" id="KW-0949">S-adenosyl-L-methionine</keyword>
<dbReference type="PROSITE" id="PS51679">
    <property type="entry name" value="SAM_MT_C5"/>
    <property type="match status" value="1"/>
</dbReference>
<dbReference type="InterPro" id="IPR018117">
    <property type="entry name" value="C5_DNA_meth_AS"/>
</dbReference>
<comment type="caution">
    <text evidence="4">The sequence shown here is derived from an EMBL/GenBank/DDBJ whole genome shotgun (WGS) entry which is preliminary data.</text>
</comment>
<evidence type="ECO:0000256" key="3">
    <source>
        <dbReference type="ARBA" id="ARBA00022691"/>
    </source>
</evidence>
<gene>
    <name evidence="4" type="ORF">LCGC14_2091510</name>
</gene>
<accession>A0A0F9ECW2</accession>
<keyword evidence="1" id="KW-0489">Methyltransferase</keyword>